<dbReference type="GO" id="GO:0005886">
    <property type="term" value="C:plasma membrane"/>
    <property type="evidence" value="ECO:0007669"/>
    <property type="project" value="UniProtKB-SubCell"/>
</dbReference>
<dbReference type="InterPro" id="IPR010559">
    <property type="entry name" value="Sig_transdc_His_kin_internal"/>
</dbReference>
<evidence type="ECO:0000313" key="12">
    <source>
        <dbReference type="Proteomes" id="UP000640274"/>
    </source>
</evidence>
<dbReference type="SUPFAM" id="SSF158472">
    <property type="entry name" value="HAMP domain-like"/>
    <property type="match status" value="1"/>
</dbReference>
<dbReference type="Gene3D" id="3.30.565.10">
    <property type="entry name" value="Histidine kinase-like ATPase, C-terminal domain"/>
    <property type="match status" value="1"/>
</dbReference>
<gene>
    <name evidence="11" type="ORF">JFN88_10105</name>
</gene>
<dbReference type="RefSeq" id="WP_199019200.1">
    <property type="nucleotide sequence ID" value="NZ_JAELUP010000037.1"/>
</dbReference>
<evidence type="ECO:0000256" key="4">
    <source>
        <dbReference type="ARBA" id="ARBA00022679"/>
    </source>
</evidence>
<dbReference type="SMART" id="SM00304">
    <property type="entry name" value="HAMP"/>
    <property type="match status" value="1"/>
</dbReference>
<evidence type="ECO:0000256" key="1">
    <source>
        <dbReference type="ARBA" id="ARBA00004651"/>
    </source>
</evidence>
<protein>
    <submittedName>
        <fullName evidence="11">Sensor histidine kinase</fullName>
    </submittedName>
</protein>
<dbReference type="Pfam" id="PF02518">
    <property type="entry name" value="HATPase_c"/>
    <property type="match status" value="1"/>
</dbReference>
<keyword evidence="2" id="KW-1003">Cell membrane</keyword>
<feature type="transmembrane region" description="Helical" evidence="9">
    <location>
        <begin position="12"/>
        <end position="33"/>
    </location>
</feature>
<dbReference type="AlphaFoldDB" id="A0A934MP33"/>
<dbReference type="Gene3D" id="3.30.450.20">
    <property type="entry name" value="PAS domain"/>
    <property type="match status" value="1"/>
</dbReference>
<accession>A0A934MP33</accession>
<sequence length="589" mass="67134">MKKIIASSMKVKLIICITTISIVPIMILGYISYQFYIKNLQENTILYSAEVIARVDKTIETYVSDIINILNFRNDYYLLHYLKLTEAGNIDNNRKYTVRMLEQFNQYKMMKTDLEDIRIVMENGYTIGSMGQYWDDQSDAFFKLIKDKPTDEAIIMAPHQNLLNENVFTICKGINASSLHQLSAICIDVNTEFLNRIVKDINMGARGYVYLTDDQGKVIYQPVRSDHLRHHKVIIDHKKLGNDESGSFIHTIQNQEYIVTFIASSLTGWRIVGVSLESELAKGVDRIRSITVLVIAICIVAVILISIYMTNRMTKPIKALQELASTAADKNFTDHATVQGRDEIGYLALSFNRMITRIRELMDQIVEDKDHIRKMEIKAMQEMIKPHFVYNTLDSIIGLLESNRIDDALDMIEALGKLFRTSLSHGKEMIPIHEEVDHVLTYIRIQQFRFFNKFDYGANIDSSIRTCQTVKLILQPLVENSIYHGIRGIESRGRIEIKGYQQAEHLVLEVLDNGAGIENTRLRHINHVLAGRTSVTDASDYFGIRNVNERIKLAFGSEFGLMLEQAPGGGTKAVVRLPLTKDSNGGIHL</sequence>
<dbReference type="CDD" id="cd12912">
    <property type="entry name" value="PDC2_MCP_like"/>
    <property type="match status" value="1"/>
</dbReference>
<evidence type="ECO:0000256" key="6">
    <source>
        <dbReference type="ARBA" id="ARBA00022777"/>
    </source>
</evidence>
<dbReference type="Pfam" id="PF02743">
    <property type="entry name" value="dCache_1"/>
    <property type="match status" value="1"/>
</dbReference>
<evidence type="ECO:0000256" key="5">
    <source>
        <dbReference type="ARBA" id="ARBA00022692"/>
    </source>
</evidence>
<organism evidence="11 12">
    <name type="scientific">Paenibacillus roseus</name>
    <dbReference type="NCBI Taxonomy" id="2798579"/>
    <lineage>
        <taxon>Bacteria</taxon>
        <taxon>Bacillati</taxon>
        <taxon>Bacillota</taxon>
        <taxon>Bacilli</taxon>
        <taxon>Bacillales</taxon>
        <taxon>Paenibacillaceae</taxon>
        <taxon>Paenibacillus</taxon>
    </lineage>
</organism>
<dbReference type="GO" id="GO:0000155">
    <property type="term" value="F:phosphorelay sensor kinase activity"/>
    <property type="evidence" value="ECO:0007669"/>
    <property type="project" value="InterPro"/>
</dbReference>
<reference evidence="11" key="1">
    <citation type="submission" date="2020-12" db="EMBL/GenBank/DDBJ databases">
        <authorList>
            <person name="Huq M.A."/>
        </authorList>
    </citation>
    <scope>NUCLEOTIDE SEQUENCE</scope>
    <source>
        <strain evidence="11">MAHUQ-46</strain>
    </source>
</reference>
<dbReference type="Gene3D" id="6.10.340.10">
    <property type="match status" value="1"/>
</dbReference>
<dbReference type="EMBL" id="JAELUP010000037">
    <property type="protein sequence ID" value="MBJ6361646.1"/>
    <property type="molecule type" value="Genomic_DNA"/>
</dbReference>
<feature type="domain" description="HAMP" evidence="10">
    <location>
        <begin position="311"/>
        <end position="363"/>
    </location>
</feature>
<evidence type="ECO:0000259" key="10">
    <source>
        <dbReference type="PROSITE" id="PS50885"/>
    </source>
</evidence>
<dbReference type="Proteomes" id="UP000640274">
    <property type="component" value="Unassembled WGS sequence"/>
</dbReference>
<dbReference type="InterPro" id="IPR033479">
    <property type="entry name" value="dCache_1"/>
</dbReference>
<dbReference type="PANTHER" id="PTHR34220">
    <property type="entry name" value="SENSOR HISTIDINE KINASE YPDA"/>
    <property type="match status" value="1"/>
</dbReference>
<name>A0A934MP33_9BACL</name>
<evidence type="ECO:0000256" key="2">
    <source>
        <dbReference type="ARBA" id="ARBA00022475"/>
    </source>
</evidence>
<dbReference type="Pfam" id="PF00672">
    <property type="entry name" value="HAMP"/>
    <property type="match status" value="1"/>
</dbReference>
<dbReference type="SUPFAM" id="SSF55874">
    <property type="entry name" value="ATPase domain of HSP90 chaperone/DNA topoisomerase II/histidine kinase"/>
    <property type="match status" value="1"/>
</dbReference>
<dbReference type="CDD" id="cd06225">
    <property type="entry name" value="HAMP"/>
    <property type="match status" value="1"/>
</dbReference>
<evidence type="ECO:0000313" key="11">
    <source>
        <dbReference type="EMBL" id="MBJ6361646.1"/>
    </source>
</evidence>
<keyword evidence="12" id="KW-1185">Reference proteome</keyword>
<dbReference type="Pfam" id="PF06580">
    <property type="entry name" value="His_kinase"/>
    <property type="match status" value="1"/>
</dbReference>
<feature type="transmembrane region" description="Helical" evidence="9">
    <location>
        <begin position="290"/>
        <end position="309"/>
    </location>
</feature>
<dbReference type="PANTHER" id="PTHR34220:SF7">
    <property type="entry name" value="SENSOR HISTIDINE KINASE YPDA"/>
    <property type="match status" value="1"/>
</dbReference>
<keyword evidence="6 11" id="KW-0418">Kinase</keyword>
<keyword evidence="8 9" id="KW-0472">Membrane</keyword>
<keyword evidence="7 9" id="KW-1133">Transmembrane helix</keyword>
<dbReference type="InterPro" id="IPR003660">
    <property type="entry name" value="HAMP_dom"/>
</dbReference>
<evidence type="ECO:0000256" key="8">
    <source>
        <dbReference type="ARBA" id="ARBA00023136"/>
    </source>
</evidence>
<dbReference type="InterPro" id="IPR050640">
    <property type="entry name" value="Bact_2-comp_sensor_kinase"/>
</dbReference>
<keyword evidence="3" id="KW-0597">Phosphoprotein</keyword>
<comment type="caution">
    <text evidence="11">The sequence shown here is derived from an EMBL/GenBank/DDBJ whole genome shotgun (WGS) entry which is preliminary data.</text>
</comment>
<keyword evidence="4" id="KW-0808">Transferase</keyword>
<comment type="subcellular location">
    <subcellularLocation>
        <location evidence="1">Cell membrane</location>
        <topology evidence="1">Multi-pass membrane protein</topology>
    </subcellularLocation>
</comment>
<evidence type="ECO:0000256" key="9">
    <source>
        <dbReference type="SAM" id="Phobius"/>
    </source>
</evidence>
<evidence type="ECO:0000256" key="7">
    <source>
        <dbReference type="ARBA" id="ARBA00022989"/>
    </source>
</evidence>
<proteinExistence type="predicted"/>
<keyword evidence="5 9" id="KW-0812">Transmembrane</keyword>
<evidence type="ECO:0000256" key="3">
    <source>
        <dbReference type="ARBA" id="ARBA00022553"/>
    </source>
</evidence>
<dbReference type="PROSITE" id="PS50885">
    <property type="entry name" value="HAMP"/>
    <property type="match status" value="1"/>
</dbReference>
<dbReference type="InterPro" id="IPR003594">
    <property type="entry name" value="HATPase_dom"/>
</dbReference>
<dbReference type="InterPro" id="IPR036890">
    <property type="entry name" value="HATPase_C_sf"/>
</dbReference>